<name>A0A9P7YBH6_9HELO</name>
<accession>A0A9P7YBH6</accession>
<dbReference type="AlphaFoldDB" id="A0A9P7YBH6"/>
<evidence type="ECO:0000256" key="1">
    <source>
        <dbReference type="ARBA" id="ARBA00004141"/>
    </source>
</evidence>
<dbReference type="InterPro" id="IPR022357">
    <property type="entry name" value="MIP_CS"/>
</dbReference>
<keyword evidence="4 6" id="KW-1133">Transmembrane helix</keyword>
<dbReference type="GO" id="GO:0016020">
    <property type="term" value="C:membrane"/>
    <property type="evidence" value="ECO:0007669"/>
    <property type="project" value="UniProtKB-SubCell"/>
</dbReference>
<dbReference type="Gene3D" id="1.20.1080.10">
    <property type="entry name" value="Glycerol uptake facilitator protein"/>
    <property type="match status" value="1"/>
</dbReference>
<dbReference type="SUPFAM" id="SSF81338">
    <property type="entry name" value="Aquaporin-like"/>
    <property type="match status" value="1"/>
</dbReference>
<evidence type="ECO:0000256" key="6">
    <source>
        <dbReference type="SAM" id="Phobius"/>
    </source>
</evidence>
<feature type="transmembrane region" description="Helical" evidence="6">
    <location>
        <begin position="131"/>
        <end position="152"/>
    </location>
</feature>
<dbReference type="EMBL" id="MU251677">
    <property type="protein sequence ID" value="KAG9230377.1"/>
    <property type="molecule type" value="Genomic_DNA"/>
</dbReference>
<dbReference type="GO" id="GO:0015267">
    <property type="term" value="F:channel activity"/>
    <property type="evidence" value="ECO:0007669"/>
    <property type="project" value="InterPro"/>
</dbReference>
<dbReference type="PROSITE" id="PS00221">
    <property type="entry name" value="MIP"/>
    <property type="match status" value="1"/>
</dbReference>
<comment type="subcellular location">
    <subcellularLocation>
        <location evidence="1">Membrane</location>
        <topology evidence="1">Multi-pass membrane protein</topology>
    </subcellularLocation>
</comment>
<evidence type="ECO:0008006" key="9">
    <source>
        <dbReference type="Google" id="ProtNLM"/>
    </source>
</evidence>
<evidence type="ECO:0000313" key="7">
    <source>
        <dbReference type="EMBL" id="KAG9230377.1"/>
    </source>
</evidence>
<comment type="caution">
    <text evidence="7">The sequence shown here is derived from an EMBL/GenBank/DDBJ whole genome shotgun (WGS) entry which is preliminary data.</text>
</comment>
<dbReference type="Proteomes" id="UP000824998">
    <property type="component" value="Unassembled WGS sequence"/>
</dbReference>
<evidence type="ECO:0000256" key="4">
    <source>
        <dbReference type="ARBA" id="ARBA00022989"/>
    </source>
</evidence>
<evidence type="ECO:0000256" key="5">
    <source>
        <dbReference type="ARBA" id="ARBA00023136"/>
    </source>
</evidence>
<organism evidence="7 8">
    <name type="scientific">Amylocarpus encephaloides</name>
    <dbReference type="NCBI Taxonomy" id="45428"/>
    <lineage>
        <taxon>Eukaryota</taxon>
        <taxon>Fungi</taxon>
        <taxon>Dikarya</taxon>
        <taxon>Ascomycota</taxon>
        <taxon>Pezizomycotina</taxon>
        <taxon>Leotiomycetes</taxon>
        <taxon>Helotiales</taxon>
        <taxon>Helotiales incertae sedis</taxon>
        <taxon>Amylocarpus</taxon>
    </lineage>
</organism>
<proteinExistence type="predicted"/>
<dbReference type="InterPro" id="IPR000425">
    <property type="entry name" value="MIP"/>
</dbReference>
<dbReference type="OrthoDB" id="3222at2759"/>
<keyword evidence="2" id="KW-0813">Transport</keyword>
<evidence type="ECO:0000313" key="8">
    <source>
        <dbReference type="Proteomes" id="UP000824998"/>
    </source>
</evidence>
<keyword evidence="3 6" id="KW-0812">Transmembrane</keyword>
<sequence length="233" mass="26197">MGTSTHRLHTNDMEIGLTDAIQRYVHRHMVAPKPISQRKLDFEHSRPRYHEPAFGSLFQIGISLAFAVRTAFASITCCPISGGHFNPAITISVLLLIGQYHPQVKSIFHHRTGRRSWQHHMQFPGPTQTNYGYLFMTEFFADSFIGIIIWAVDPTNTLVAPASVSSIIDLGMRIVTAIFYSGDDFGDYEPIAILVNVLAIIFATGVYVILRVNVHEHGEEGLIRHRTKVETIL</sequence>
<dbReference type="Pfam" id="PF00230">
    <property type="entry name" value="MIP"/>
    <property type="match status" value="1"/>
</dbReference>
<evidence type="ECO:0000256" key="3">
    <source>
        <dbReference type="ARBA" id="ARBA00022692"/>
    </source>
</evidence>
<keyword evidence="5 6" id="KW-0472">Membrane</keyword>
<keyword evidence="8" id="KW-1185">Reference proteome</keyword>
<feature type="transmembrane region" description="Helical" evidence="6">
    <location>
        <begin position="191"/>
        <end position="210"/>
    </location>
</feature>
<dbReference type="InterPro" id="IPR023271">
    <property type="entry name" value="Aquaporin-like"/>
</dbReference>
<protein>
    <recommendedName>
        <fullName evidence="9">Aquaporin-like protein</fullName>
    </recommendedName>
</protein>
<reference evidence="7" key="1">
    <citation type="journal article" date="2021" name="IMA Fungus">
        <title>Genomic characterization of three marine fungi, including Emericellopsis atlantica sp. nov. with signatures of a generalist lifestyle and marine biomass degradation.</title>
        <authorList>
            <person name="Hagestad O.C."/>
            <person name="Hou L."/>
            <person name="Andersen J.H."/>
            <person name="Hansen E.H."/>
            <person name="Altermark B."/>
            <person name="Li C."/>
            <person name="Kuhnert E."/>
            <person name="Cox R.J."/>
            <person name="Crous P.W."/>
            <person name="Spatafora J.W."/>
            <person name="Lail K."/>
            <person name="Amirebrahimi M."/>
            <person name="Lipzen A."/>
            <person name="Pangilinan J."/>
            <person name="Andreopoulos W."/>
            <person name="Hayes R.D."/>
            <person name="Ng V."/>
            <person name="Grigoriev I.V."/>
            <person name="Jackson S.A."/>
            <person name="Sutton T.D.S."/>
            <person name="Dobson A.D.W."/>
            <person name="Rama T."/>
        </authorList>
    </citation>
    <scope>NUCLEOTIDE SEQUENCE</scope>
    <source>
        <strain evidence="7">TRa018bII</strain>
    </source>
</reference>
<gene>
    <name evidence="7" type="ORF">BJ875DRAFT_507341</name>
</gene>
<evidence type="ECO:0000256" key="2">
    <source>
        <dbReference type="ARBA" id="ARBA00022448"/>
    </source>
</evidence>